<feature type="chain" id="PRO_5005538957" description="Cystinosin" evidence="9">
    <location>
        <begin position="19"/>
        <end position="399"/>
    </location>
</feature>
<feature type="transmembrane region" description="Helical" evidence="8">
    <location>
        <begin position="281"/>
        <end position="305"/>
    </location>
</feature>
<feature type="transmembrane region" description="Helical" evidence="8">
    <location>
        <begin position="189"/>
        <end position="210"/>
    </location>
</feature>
<feature type="transmembrane region" description="Helical" evidence="8">
    <location>
        <begin position="110"/>
        <end position="130"/>
    </location>
</feature>
<dbReference type="InterPro" id="IPR006603">
    <property type="entry name" value="PQ-loop_rpt"/>
</dbReference>
<dbReference type="SMART" id="SM00679">
    <property type="entry name" value="CTNS"/>
    <property type="match status" value="2"/>
</dbReference>
<dbReference type="InterPro" id="IPR005282">
    <property type="entry name" value="LC_transporter"/>
</dbReference>
<feature type="transmembrane region" description="Helical" evidence="8">
    <location>
        <begin position="325"/>
        <end position="344"/>
    </location>
</feature>
<dbReference type="NCBIfam" id="TIGR00951">
    <property type="entry name" value="2A43"/>
    <property type="match status" value="1"/>
</dbReference>
<feature type="transmembrane region" description="Helical" evidence="8">
    <location>
        <begin position="150"/>
        <end position="169"/>
    </location>
</feature>
<evidence type="ECO:0000256" key="4">
    <source>
        <dbReference type="ARBA" id="ARBA00022737"/>
    </source>
</evidence>
<sequence length="399" mass="44468">MHITKLLFVASLPWLAHPRETNGDISTQPSLESTNGQNTYPLTNNSTESIPERLQALSDGVDRNNGTQIYEDRPTQATVTMVTLDSSESGNMSQTNETMSKVMVVNSLQMVQYISMLGWLCFVLWSLSFYPQVLENMKRQSVTGLNIDGVVYNLTGFLSYALFNVGMYYSETVQQQYFTIHQTSTLPVTVSDVAFAVHASIMTGIVLLQVHHYRTPDQTLSHSAKVINGCMWASAVVLLIAVKMDLMAILSYLQAFSSLKLMLTVVKYIPQVMFNFQRKSTAGFSVGTQLFDIFGGVASVLQMFLQASNTNDWSGLTGNPTKTGLAMVSIGFDLVLIIQHYYYTYYRSSAEQPKDTMPISMNGEKKNKYGALDVPVSNLTEVVHHTTEFSSFFRPSRAL</sequence>
<feature type="region of interest" description="Disordered" evidence="7">
    <location>
        <begin position="20"/>
        <end position="49"/>
    </location>
</feature>
<dbReference type="GO" id="GO:0005774">
    <property type="term" value="C:vacuolar membrane"/>
    <property type="evidence" value="ECO:0007669"/>
    <property type="project" value="TreeGrafter"/>
</dbReference>
<dbReference type="EMBL" id="KQ241604">
    <property type="protein sequence ID" value="KNC87578.1"/>
    <property type="molecule type" value="Genomic_DNA"/>
</dbReference>
<evidence type="ECO:0000313" key="10">
    <source>
        <dbReference type="EMBL" id="KNC87578.1"/>
    </source>
</evidence>
<protein>
    <recommendedName>
        <fullName evidence="12">Cystinosin</fullName>
    </recommendedName>
</protein>
<gene>
    <name evidence="10" type="ORF">SARC_00280</name>
</gene>
<feature type="signal peptide" evidence="9">
    <location>
        <begin position="1"/>
        <end position="18"/>
    </location>
</feature>
<dbReference type="GeneID" id="25900784"/>
<reference evidence="10 11" key="1">
    <citation type="submission" date="2011-02" db="EMBL/GenBank/DDBJ databases">
        <title>The Genome Sequence of Sphaeroforma arctica JP610.</title>
        <authorList>
            <consortium name="The Broad Institute Genome Sequencing Platform"/>
            <person name="Russ C."/>
            <person name="Cuomo C."/>
            <person name="Young S.K."/>
            <person name="Zeng Q."/>
            <person name="Gargeya S."/>
            <person name="Alvarado L."/>
            <person name="Berlin A."/>
            <person name="Chapman S.B."/>
            <person name="Chen Z."/>
            <person name="Freedman E."/>
            <person name="Gellesch M."/>
            <person name="Goldberg J."/>
            <person name="Griggs A."/>
            <person name="Gujja S."/>
            <person name="Heilman E."/>
            <person name="Heiman D."/>
            <person name="Howarth C."/>
            <person name="Mehta T."/>
            <person name="Neiman D."/>
            <person name="Pearson M."/>
            <person name="Roberts A."/>
            <person name="Saif S."/>
            <person name="Shea T."/>
            <person name="Shenoy N."/>
            <person name="Sisk P."/>
            <person name="Stolte C."/>
            <person name="Sykes S."/>
            <person name="White J."/>
            <person name="Yandava C."/>
            <person name="Burger G."/>
            <person name="Gray M.W."/>
            <person name="Holland P.W.H."/>
            <person name="King N."/>
            <person name="Lang F.B.F."/>
            <person name="Roger A.J."/>
            <person name="Ruiz-Trillo I."/>
            <person name="Haas B."/>
            <person name="Nusbaum C."/>
            <person name="Birren B."/>
        </authorList>
    </citation>
    <scope>NUCLEOTIDE SEQUENCE [LARGE SCALE GENOMIC DNA]</scope>
    <source>
        <strain evidence="10 11">JP610</strain>
    </source>
</reference>
<dbReference type="eggNOG" id="KOG3145">
    <property type="taxonomic scope" value="Eukaryota"/>
</dbReference>
<name>A0A0L0GGY1_9EUKA</name>
<dbReference type="AlphaFoldDB" id="A0A0L0GGY1"/>
<comment type="subcellular location">
    <subcellularLocation>
        <location evidence="1">Endomembrane system</location>
        <topology evidence="1">Multi-pass membrane protein</topology>
    </subcellularLocation>
</comment>
<evidence type="ECO:0000256" key="6">
    <source>
        <dbReference type="ARBA" id="ARBA00023136"/>
    </source>
</evidence>
<feature type="transmembrane region" description="Helical" evidence="8">
    <location>
        <begin position="222"/>
        <end position="242"/>
    </location>
</feature>
<dbReference type="OrthoDB" id="75720at2759"/>
<evidence type="ECO:0000256" key="1">
    <source>
        <dbReference type="ARBA" id="ARBA00004127"/>
    </source>
</evidence>
<evidence type="ECO:0000313" key="11">
    <source>
        <dbReference type="Proteomes" id="UP000054560"/>
    </source>
</evidence>
<feature type="compositionally biased region" description="Polar residues" evidence="7">
    <location>
        <begin position="23"/>
        <end position="49"/>
    </location>
</feature>
<evidence type="ECO:0000256" key="2">
    <source>
        <dbReference type="ARBA" id="ARBA00022448"/>
    </source>
</evidence>
<feature type="transmembrane region" description="Helical" evidence="8">
    <location>
        <begin position="248"/>
        <end position="269"/>
    </location>
</feature>
<keyword evidence="9" id="KW-0732">Signal</keyword>
<evidence type="ECO:0000256" key="8">
    <source>
        <dbReference type="SAM" id="Phobius"/>
    </source>
</evidence>
<evidence type="ECO:0000256" key="5">
    <source>
        <dbReference type="ARBA" id="ARBA00022989"/>
    </source>
</evidence>
<evidence type="ECO:0000256" key="3">
    <source>
        <dbReference type="ARBA" id="ARBA00022692"/>
    </source>
</evidence>
<keyword evidence="3 8" id="KW-0812">Transmembrane</keyword>
<keyword evidence="2" id="KW-0813">Transport</keyword>
<accession>A0A0L0GGY1</accession>
<dbReference type="GO" id="GO:0012505">
    <property type="term" value="C:endomembrane system"/>
    <property type="evidence" value="ECO:0007669"/>
    <property type="project" value="UniProtKB-SubCell"/>
</dbReference>
<keyword evidence="5 8" id="KW-1133">Transmembrane helix</keyword>
<dbReference type="Pfam" id="PF04193">
    <property type="entry name" value="PQ-loop"/>
    <property type="match status" value="2"/>
</dbReference>
<evidence type="ECO:0008006" key="12">
    <source>
        <dbReference type="Google" id="ProtNLM"/>
    </source>
</evidence>
<dbReference type="Gene3D" id="1.20.1280.290">
    <property type="match status" value="2"/>
</dbReference>
<organism evidence="10 11">
    <name type="scientific">Sphaeroforma arctica JP610</name>
    <dbReference type="NCBI Taxonomy" id="667725"/>
    <lineage>
        <taxon>Eukaryota</taxon>
        <taxon>Ichthyosporea</taxon>
        <taxon>Ichthyophonida</taxon>
        <taxon>Sphaeroforma</taxon>
    </lineage>
</organism>
<evidence type="ECO:0000256" key="7">
    <source>
        <dbReference type="SAM" id="MobiDB-lite"/>
    </source>
</evidence>
<keyword evidence="6 8" id="KW-0472">Membrane</keyword>
<proteinExistence type="predicted"/>
<dbReference type="PANTHER" id="PTHR13131">
    <property type="entry name" value="CYSTINOSIN"/>
    <property type="match status" value="1"/>
</dbReference>
<dbReference type="PANTHER" id="PTHR13131:SF5">
    <property type="entry name" value="CYSTINOSIN"/>
    <property type="match status" value="1"/>
</dbReference>
<dbReference type="GO" id="GO:0015184">
    <property type="term" value="F:L-cystine transmembrane transporter activity"/>
    <property type="evidence" value="ECO:0007669"/>
    <property type="project" value="TreeGrafter"/>
</dbReference>
<evidence type="ECO:0000256" key="9">
    <source>
        <dbReference type="SAM" id="SignalP"/>
    </source>
</evidence>
<keyword evidence="11" id="KW-1185">Reference proteome</keyword>
<dbReference type="STRING" id="667725.A0A0L0GGY1"/>
<dbReference type="RefSeq" id="XP_014161480.1">
    <property type="nucleotide sequence ID" value="XM_014306005.1"/>
</dbReference>
<keyword evidence="4" id="KW-0677">Repeat</keyword>
<dbReference type="Proteomes" id="UP000054560">
    <property type="component" value="Unassembled WGS sequence"/>
</dbReference>